<feature type="non-terminal residue" evidence="2">
    <location>
        <position position="1"/>
    </location>
</feature>
<sequence>SGAIHLLCHVKPGVNANREGIAAVTDDNIEVCVAAQARDGEANKAVREVIADALRVPKSDVEVVKGLKSREKTVAV</sequence>
<accession>A0A6A5SD21</accession>
<dbReference type="Pfam" id="PF02594">
    <property type="entry name" value="DUF167"/>
    <property type="match status" value="1"/>
</dbReference>
<dbReference type="SMART" id="SM01152">
    <property type="entry name" value="DUF167"/>
    <property type="match status" value="1"/>
</dbReference>
<dbReference type="InterPro" id="IPR003746">
    <property type="entry name" value="DUF167"/>
</dbReference>
<dbReference type="Proteomes" id="UP000800038">
    <property type="component" value="Unassembled WGS sequence"/>
</dbReference>
<protein>
    <submittedName>
        <fullName evidence="2">YggU-like protein</fullName>
    </submittedName>
</protein>
<dbReference type="GO" id="GO:0005737">
    <property type="term" value="C:cytoplasm"/>
    <property type="evidence" value="ECO:0007669"/>
    <property type="project" value="TreeGrafter"/>
</dbReference>
<dbReference type="PANTHER" id="PTHR13420">
    <property type="entry name" value="UPF0235 PROTEIN C15ORF40"/>
    <property type="match status" value="1"/>
</dbReference>
<proteinExistence type="inferred from homology"/>
<gene>
    <name evidence="2" type="ORF">EJ02DRAFT_327241</name>
</gene>
<name>A0A6A5SD21_9PLEO</name>
<evidence type="ECO:0000256" key="1">
    <source>
        <dbReference type="ARBA" id="ARBA00010364"/>
    </source>
</evidence>
<organism evidence="2 3">
    <name type="scientific">Clathrospora elynae</name>
    <dbReference type="NCBI Taxonomy" id="706981"/>
    <lineage>
        <taxon>Eukaryota</taxon>
        <taxon>Fungi</taxon>
        <taxon>Dikarya</taxon>
        <taxon>Ascomycota</taxon>
        <taxon>Pezizomycotina</taxon>
        <taxon>Dothideomycetes</taxon>
        <taxon>Pleosporomycetidae</taxon>
        <taxon>Pleosporales</taxon>
        <taxon>Diademaceae</taxon>
        <taxon>Clathrospora</taxon>
    </lineage>
</organism>
<evidence type="ECO:0000313" key="2">
    <source>
        <dbReference type="EMBL" id="KAF1937504.1"/>
    </source>
</evidence>
<keyword evidence="3" id="KW-1185">Reference proteome</keyword>
<feature type="non-terminal residue" evidence="2">
    <location>
        <position position="76"/>
    </location>
</feature>
<evidence type="ECO:0000313" key="3">
    <source>
        <dbReference type="Proteomes" id="UP000800038"/>
    </source>
</evidence>
<dbReference type="SUPFAM" id="SSF69786">
    <property type="entry name" value="YggU-like"/>
    <property type="match status" value="1"/>
</dbReference>
<reference evidence="2" key="1">
    <citation type="journal article" date="2020" name="Stud. Mycol.">
        <title>101 Dothideomycetes genomes: a test case for predicting lifestyles and emergence of pathogens.</title>
        <authorList>
            <person name="Haridas S."/>
            <person name="Albert R."/>
            <person name="Binder M."/>
            <person name="Bloem J."/>
            <person name="Labutti K."/>
            <person name="Salamov A."/>
            <person name="Andreopoulos B."/>
            <person name="Baker S."/>
            <person name="Barry K."/>
            <person name="Bills G."/>
            <person name="Bluhm B."/>
            <person name="Cannon C."/>
            <person name="Castanera R."/>
            <person name="Culley D."/>
            <person name="Daum C."/>
            <person name="Ezra D."/>
            <person name="Gonzalez J."/>
            <person name="Henrissat B."/>
            <person name="Kuo A."/>
            <person name="Liang C."/>
            <person name="Lipzen A."/>
            <person name="Lutzoni F."/>
            <person name="Magnuson J."/>
            <person name="Mondo S."/>
            <person name="Nolan M."/>
            <person name="Ohm R."/>
            <person name="Pangilinan J."/>
            <person name="Park H.-J."/>
            <person name="Ramirez L."/>
            <person name="Alfaro M."/>
            <person name="Sun H."/>
            <person name="Tritt A."/>
            <person name="Yoshinaga Y."/>
            <person name="Zwiers L.-H."/>
            <person name="Turgeon B."/>
            <person name="Goodwin S."/>
            <person name="Spatafora J."/>
            <person name="Crous P."/>
            <person name="Grigoriev I."/>
        </authorList>
    </citation>
    <scope>NUCLEOTIDE SEQUENCE</scope>
    <source>
        <strain evidence="2">CBS 161.51</strain>
    </source>
</reference>
<dbReference type="PANTHER" id="PTHR13420:SF7">
    <property type="entry name" value="UPF0235 PROTEIN C15ORF40"/>
    <property type="match status" value="1"/>
</dbReference>
<dbReference type="InterPro" id="IPR036591">
    <property type="entry name" value="YggU-like_sf"/>
</dbReference>
<dbReference type="NCBIfam" id="TIGR00251">
    <property type="entry name" value="DUF167 family protein"/>
    <property type="match status" value="1"/>
</dbReference>
<dbReference type="Gene3D" id="3.30.1200.10">
    <property type="entry name" value="YggU-like"/>
    <property type="match status" value="1"/>
</dbReference>
<dbReference type="OrthoDB" id="244097at2759"/>
<comment type="similarity">
    <text evidence="1">Belongs to the UPF0235 family.</text>
</comment>
<dbReference type="AlphaFoldDB" id="A0A6A5SD21"/>
<dbReference type="EMBL" id="ML976136">
    <property type="protein sequence ID" value="KAF1937504.1"/>
    <property type="molecule type" value="Genomic_DNA"/>
</dbReference>